<dbReference type="Pfam" id="PF08240">
    <property type="entry name" value="ADH_N"/>
    <property type="match status" value="1"/>
</dbReference>
<feature type="domain" description="Enoyl reductase (ER)" evidence="2">
    <location>
        <begin position="12"/>
        <end position="348"/>
    </location>
</feature>
<evidence type="ECO:0000256" key="1">
    <source>
        <dbReference type="SAM" id="Phobius"/>
    </source>
</evidence>
<organism evidence="3 4">
    <name type="scientific">Massariosphaeria phaeospora</name>
    <dbReference type="NCBI Taxonomy" id="100035"/>
    <lineage>
        <taxon>Eukaryota</taxon>
        <taxon>Fungi</taxon>
        <taxon>Dikarya</taxon>
        <taxon>Ascomycota</taxon>
        <taxon>Pezizomycotina</taxon>
        <taxon>Dothideomycetes</taxon>
        <taxon>Pleosporomycetidae</taxon>
        <taxon>Pleosporales</taxon>
        <taxon>Pleosporales incertae sedis</taxon>
        <taxon>Massariosphaeria</taxon>
    </lineage>
</organism>
<reference evidence="3 4" key="1">
    <citation type="submission" date="2020-01" db="EMBL/GenBank/DDBJ databases">
        <authorList>
            <consortium name="DOE Joint Genome Institute"/>
            <person name="Haridas S."/>
            <person name="Albert R."/>
            <person name="Binder M."/>
            <person name="Bloem J."/>
            <person name="Labutti K."/>
            <person name="Salamov A."/>
            <person name="Andreopoulos B."/>
            <person name="Baker S.E."/>
            <person name="Barry K."/>
            <person name="Bills G."/>
            <person name="Bluhm B.H."/>
            <person name="Cannon C."/>
            <person name="Castanera R."/>
            <person name="Culley D.E."/>
            <person name="Daum C."/>
            <person name="Ezra D."/>
            <person name="Gonzalez J.B."/>
            <person name="Henrissat B."/>
            <person name="Kuo A."/>
            <person name="Liang C."/>
            <person name="Lipzen A."/>
            <person name="Lutzoni F."/>
            <person name="Magnuson J."/>
            <person name="Mondo S."/>
            <person name="Nolan M."/>
            <person name="Ohm R."/>
            <person name="Pangilinan J."/>
            <person name="Park H.-J.H."/>
            <person name="Ramirez L."/>
            <person name="Alfaro M."/>
            <person name="Sun H."/>
            <person name="Tritt A."/>
            <person name="Yoshinaga Y."/>
            <person name="Zwiers L.-H.L."/>
            <person name="Turgeon B.G."/>
            <person name="Goodwin S.B."/>
            <person name="Spatafora J.W."/>
            <person name="Crous P.W."/>
            <person name="Grigoriev I.V."/>
        </authorList>
    </citation>
    <scope>NUCLEOTIDE SEQUENCE [LARGE SCALE GENOMIC DNA]</scope>
    <source>
        <strain evidence="3 4">CBS 611.86</strain>
    </source>
</reference>
<dbReference type="SUPFAM" id="SSF51735">
    <property type="entry name" value="NAD(P)-binding Rossmann-fold domains"/>
    <property type="match status" value="1"/>
</dbReference>
<sequence length="360" mass="38034">MPSAIAIKQVPGKPGQVYYPLEKITLEAPKPSENQVVISISAAALNHRDLFIRQHLYPGTTFGVPLFADGVGTVSSTGSAPAARKWANKRVILNPGMGWKDDPVGPEGAYSIMGGTKFNPAGTLADVVLLDAAELEACPEHLDDAEAASLPLTGLTAWRAFFTKSGNALPGRNILVTGIGGGVALMVLLFAVAQGCNVYVTSGDAAKIDKAVKLGAKGGVSYKEKGWEKTLLSMLPKERKWVDAIVDGAGGDVVSKGARLLKDGGIISIYGMTVSPTMPFVMAAVLRNIDVRGSTMGSRKEFADMVQFVREKKLRPVVSRVVQGLDVAEIDGLFEDMKSGRQFGKLVVRLRGAGKGAAKL</sequence>
<keyword evidence="4" id="KW-1185">Reference proteome</keyword>
<dbReference type="InterPro" id="IPR052711">
    <property type="entry name" value="Zinc_ADH-like"/>
</dbReference>
<evidence type="ECO:0000313" key="3">
    <source>
        <dbReference type="EMBL" id="KAF2870786.1"/>
    </source>
</evidence>
<evidence type="ECO:0000259" key="2">
    <source>
        <dbReference type="SMART" id="SM00829"/>
    </source>
</evidence>
<dbReference type="Proteomes" id="UP000481861">
    <property type="component" value="Unassembled WGS sequence"/>
</dbReference>
<dbReference type="SUPFAM" id="SSF50129">
    <property type="entry name" value="GroES-like"/>
    <property type="match status" value="1"/>
</dbReference>
<dbReference type="InterPro" id="IPR020843">
    <property type="entry name" value="ER"/>
</dbReference>
<dbReference type="InterPro" id="IPR013149">
    <property type="entry name" value="ADH-like_C"/>
</dbReference>
<keyword evidence="1" id="KW-0472">Membrane</keyword>
<dbReference type="Pfam" id="PF00107">
    <property type="entry name" value="ADH_zinc_N"/>
    <property type="match status" value="1"/>
</dbReference>
<keyword evidence="1" id="KW-0812">Transmembrane</keyword>
<dbReference type="AlphaFoldDB" id="A0A7C8I6V4"/>
<proteinExistence type="predicted"/>
<protein>
    <recommendedName>
        <fullName evidence="2">Enoyl reductase (ER) domain-containing protein</fullName>
    </recommendedName>
</protein>
<dbReference type="CDD" id="cd05188">
    <property type="entry name" value="MDR"/>
    <property type="match status" value="1"/>
</dbReference>
<gene>
    <name evidence="3" type="ORF">BDV95DRAFT_495413</name>
</gene>
<dbReference type="PANTHER" id="PTHR45033:SF3">
    <property type="entry name" value="DEHYDROGENASE, PUTATIVE (AFU_ORTHOLOGUE AFUA_2G13270)-RELATED"/>
    <property type="match status" value="1"/>
</dbReference>
<evidence type="ECO:0000313" key="4">
    <source>
        <dbReference type="Proteomes" id="UP000481861"/>
    </source>
</evidence>
<name>A0A7C8I6V4_9PLEO</name>
<dbReference type="FunFam" id="3.40.50.720:FF:000481">
    <property type="entry name" value="Alcohol dehydrogenase, variant"/>
    <property type="match status" value="1"/>
</dbReference>
<accession>A0A7C8I6V4</accession>
<keyword evidence="1" id="KW-1133">Transmembrane helix</keyword>
<dbReference type="EMBL" id="JAADJZ010000013">
    <property type="protein sequence ID" value="KAF2870786.1"/>
    <property type="molecule type" value="Genomic_DNA"/>
</dbReference>
<dbReference type="OrthoDB" id="449487at2759"/>
<dbReference type="InterPro" id="IPR036291">
    <property type="entry name" value="NAD(P)-bd_dom_sf"/>
</dbReference>
<dbReference type="SMART" id="SM00829">
    <property type="entry name" value="PKS_ER"/>
    <property type="match status" value="1"/>
</dbReference>
<dbReference type="PANTHER" id="PTHR45033">
    <property type="match status" value="1"/>
</dbReference>
<dbReference type="InterPro" id="IPR011032">
    <property type="entry name" value="GroES-like_sf"/>
</dbReference>
<comment type="caution">
    <text evidence="3">The sequence shown here is derived from an EMBL/GenBank/DDBJ whole genome shotgun (WGS) entry which is preliminary data.</text>
</comment>
<dbReference type="InterPro" id="IPR013154">
    <property type="entry name" value="ADH-like_N"/>
</dbReference>
<dbReference type="GO" id="GO:0016491">
    <property type="term" value="F:oxidoreductase activity"/>
    <property type="evidence" value="ECO:0007669"/>
    <property type="project" value="InterPro"/>
</dbReference>
<feature type="transmembrane region" description="Helical" evidence="1">
    <location>
        <begin position="174"/>
        <end position="193"/>
    </location>
</feature>
<dbReference type="Gene3D" id="3.90.180.10">
    <property type="entry name" value="Medium-chain alcohol dehydrogenases, catalytic domain"/>
    <property type="match status" value="1"/>
</dbReference>
<dbReference type="Gene3D" id="3.40.50.720">
    <property type="entry name" value="NAD(P)-binding Rossmann-like Domain"/>
    <property type="match status" value="1"/>
</dbReference>